<proteinExistence type="predicted"/>
<name>A0ACC2JHV4_9PEZI</name>
<dbReference type="Proteomes" id="UP001153332">
    <property type="component" value="Unassembled WGS sequence"/>
</dbReference>
<sequence length="301" mass="32960">MPGASAKKRSHADSAAVGKLQRPQKKQKKVPHYYSDSDEDLDNALVDDIASLSGSEIDSESDVEIPAFTPARKTQGPTKTKRKNTTKNARSSARDESDSHEDGAGAESDDDIDEEDDDEFAHSEDESSNIGSKRPKSKRNDPNAFATSLQKILSTKLSNSKKSDAILSRSIDAQKASREIVDATLEAKARKLLRDQKLLALEKGRVKDVLTGDNSEGISTGEIMQTERRLRKTAHRGVVMLFRAVREAQERATEADRDARKEGIIGSQQRQEKVNEMSRQGFLDLIAGAGGKLKKGGLEEA</sequence>
<evidence type="ECO:0000313" key="1">
    <source>
        <dbReference type="EMBL" id="KAJ8127069.1"/>
    </source>
</evidence>
<comment type="caution">
    <text evidence="1">The sequence shown here is derived from an EMBL/GenBank/DDBJ whole genome shotgun (WGS) entry which is preliminary data.</text>
</comment>
<keyword evidence="2" id="KW-1185">Reference proteome</keyword>
<protein>
    <submittedName>
        <fullName evidence="1">Uncharacterized protein</fullName>
    </submittedName>
</protein>
<dbReference type="EMBL" id="JAPUUL010001569">
    <property type="protein sequence ID" value="KAJ8127069.1"/>
    <property type="molecule type" value="Genomic_DNA"/>
</dbReference>
<reference evidence="1" key="1">
    <citation type="submission" date="2022-12" db="EMBL/GenBank/DDBJ databases">
        <title>Genome Sequence of Lasiodiplodia mahajangana.</title>
        <authorList>
            <person name="Buettner E."/>
        </authorList>
    </citation>
    <scope>NUCLEOTIDE SEQUENCE</scope>
    <source>
        <strain evidence="1">VT137</strain>
    </source>
</reference>
<gene>
    <name evidence="1" type="ORF">O1611_g6568</name>
</gene>
<organism evidence="1 2">
    <name type="scientific">Lasiodiplodia mahajangana</name>
    <dbReference type="NCBI Taxonomy" id="1108764"/>
    <lineage>
        <taxon>Eukaryota</taxon>
        <taxon>Fungi</taxon>
        <taxon>Dikarya</taxon>
        <taxon>Ascomycota</taxon>
        <taxon>Pezizomycotina</taxon>
        <taxon>Dothideomycetes</taxon>
        <taxon>Dothideomycetes incertae sedis</taxon>
        <taxon>Botryosphaeriales</taxon>
        <taxon>Botryosphaeriaceae</taxon>
        <taxon>Lasiodiplodia</taxon>
    </lineage>
</organism>
<accession>A0ACC2JHV4</accession>
<evidence type="ECO:0000313" key="2">
    <source>
        <dbReference type="Proteomes" id="UP001153332"/>
    </source>
</evidence>